<name>A0AAF0ITJ2_9BASI</name>
<evidence type="ECO:0000256" key="8">
    <source>
        <dbReference type="ARBA" id="ARBA00023054"/>
    </source>
</evidence>
<keyword evidence="5" id="KW-0812">Transmembrane</keyword>
<feature type="coiled-coil region" evidence="10">
    <location>
        <begin position="60"/>
        <end position="87"/>
    </location>
</feature>
<sequence>MPEFSSVLAAWREIRLAGLQEELAGLAPRLADGQKEALLSRKNLADRTREFKRQSPESQLEGIRALLKAYQGEIDALTSRAKQAEGAVLDVQTRLGHAPDPYPVFEALVQRCVAAEARISELGQRDADAAADAAARVAEARADAEQHASEREESLQREISVLQGHLRELRTSHEQISTQLLSTQSQSSGASDASNEQVETLVQHLQRANERAAQAERRTALVRTEAEQARTAEAAAHREHLAHVQERIAQLEQAQAQQRENSAQMHAEAERAANAQREQLAQQVRAAEEETASLRQALQQRADYDEIKRELSILRAIEFAGEDDEVAEDHDGADGEKGAAPGSNLEAHLVRRNHKLQDALATLRATVTDSQRHTAGIEAELEVQHSRVQELEALTKRLENDLLRAAHDKPEADGPPSGTAGLLPIVTSQRDRFRTRNAELEQELRTQLESMTELRGEVKRLQADNLAMYEKVRYLQNYGKSVPWA</sequence>
<dbReference type="InterPro" id="IPR012955">
    <property type="entry name" value="CASP_C"/>
</dbReference>
<dbReference type="GO" id="GO:0006891">
    <property type="term" value="P:intra-Golgi vesicle-mediated transport"/>
    <property type="evidence" value="ECO:0007669"/>
    <property type="project" value="InterPro"/>
</dbReference>
<dbReference type="EMBL" id="CP119942">
    <property type="protein sequence ID" value="WFD04652.1"/>
    <property type="molecule type" value="Genomic_DNA"/>
</dbReference>
<dbReference type="Proteomes" id="UP001214603">
    <property type="component" value="Chromosome 9"/>
</dbReference>
<evidence type="ECO:0000259" key="12">
    <source>
        <dbReference type="Pfam" id="PF08172"/>
    </source>
</evidence>
<feature type="compositionally biased region" description="Basic and acidic residues" evidence="11">
    <location>
        <begin position="207"/>
        <end position="240"/>
    </location>
</feature>
<protein>
    <recommendedName>
        <fullName evidence="3">Protein CASP</fullName>
    </recommendedName>
</protein>
<dbReference type="AlphaFoldDB" id="A0AAF0ITJ2"/>
<evidence type="ECO:0000256" key="4">
    <source>
        <dbReference type="ARBA" id="ARBA00022448"/>
    </source>
</evidence>
<gene>
    <name evidence="14" type="ORF">MOBT1_003366</name>
</gene>
<keyword evidence="6" id="KW-1133">Transmembrane helix</keyword>
<accession>A0AAF0ITJ2</accession>
<feature type="coiled-coil region" evidence="10">
    <location>
        <begin position="130"/>
        <end position="157"/>
    </location>
</feature>
<evidence type="ECO:0000256" key="5">
    <source>
        <dbReference type="ARBA" id="ARBA00022692"/>
    </source>
</evidence>
<feature type="domain" description="Cux N-terminal" evidence="13">
    <location>
        <begin position="3"/>
        <end position="110"/>
    </location>
</feature>
<evidence type="ECO:0000313" key="15">
    <source>
        <dbReference type="Proteomes" id="UP001214603"/>
    </source>
</evidence>
<evidence type="ECO:0000256" key="9">
    <source>
        <dbReference type="ARBA" id="ARBA00023136"/>
    </source>
</evidence>
<evidence type="ECO:0000256" key="10">
    <source>
        <dbReference type="SAM" id="Coils"/>
    </source>
</evidence>
<evidence type="ECO:0000256" key="11">
    <source>
        <dbReference type="SAM" id="MobiDB-lite"/>
    </source>
</evidence>
<evidence type="ECO:0000256" key="6">
    <source>
        <dbReference type="ARBA" id="ARBA00022989"/>
    </source>
</evidence>
<feature type="compositionally biased region" description="Low complexity" evidence="11">
    <location>
        <begin position="253"/>
        <end position="283"/>
    </location>
</feature>
<dbReference type="InterPro" id="IPR057476">
    <property type="entry name" value="Cux_N"/>
</dbReference>
<evidence type="ECO:0000256" key="3">
    <source>
        <dbReference type="ARBA" id="ARBA00018691"/>
    </source>
</evidence>
<feature type="region of interest" description="Disordered" evidence="11">
    <location>
        <begin position="179"/>
        <end position="240"/>
    </location>
</feature>
<organism evidence="14 15">
    <name type="scientific">Malassezia obtusa</name>
    <dbReference type="NCBI Taxonomy" id="76774"/>
    <lineage>
        <taxon>Eukaryota</taxon>
        <taxon>Fungi</taxon>
        <taxon>Dikarya</taxon>
        <taxon>Basidiomycota</taxon>
        <taxon>Ustilaginomycotina</taxon>
        <taxon>Malasseziomycetes</taxon>
        <taxon>Malasseziales</taxon>
        <taxon>Malasseziaceae</taxon>
        <taxon>Malassezia</taxon>
    </lineage>
</organism>
<dbReference type="Pfam" id="PF08172">
    <property type="entry name" value="CASP_C"/>
    <property type="match status" value="1"/>
</dbReference>
<evidence type="ECO:0000256" key="7">
    <source>
        <dbReference type="ARBA" id="ARBA00023034"/>
    </source>
</evidence>
<reference evidence="14" key="1">
    <citation type="submission" date="2023-03" db="EMBL/GenBank/DDBJ databases">
        <title>Mating type loci evolution in Malassezia.</title>
        <authorList>
            <person name="Coelho M.A."/>
        </authorList>
    </citation>
    <scope>NUCLEOTIDE SEQUENCE</scope>
    <source>
        <strain evidence="14">CBS 7876</strain>
    </source>
</reference>
<keyword evidence="15" id="KW-1185">Reference proteome</keyword>
<dbReference type="Pfam" id="PF25398">
    <property type="entry name" value="CUX1_N"/>
    <property type="match status" value="1"/>
</dbReference>
<keyword evidence="4" id="KW-0813">Transport</keyword>
<keyword evidence="9" id="KW-0472">Membrane</keyword>
<feature type="coiled-coil region" evidence="10">
    <location>
        <begin position="381"/>
        <end position="464"/>
    </location>
</feature>
<evidence type="ECO:0000259" key="13">
    <source>
        <dbReference type="Pfam" id="PF25398"/>
    </source>
</evidence>
<feature type="compositionally biased region" description="Low complexity" evidence="11">
    <location>
        <begin position="179"/>
        <end position="188"/>
    </location>
</feature>
<evidence type="ECO:0000256" key="1">
    <source>
        <dbReference type="ARBA" id="ARBA00004409"/>
    </source>
</evidence>
<feature type="region of interest" description="Disordered" evidence="11">
    <location>
        <begin position="253"/>
        <end position="287"/>
    </location>
</feature>
<dbReference type="GO" id="GO:0000139">
    <property type="term" value="C:Golgi membrane"/>
    <property type="evidence" value="ECO:0007669"/>
    <property type="project" value="UniProtKB-SubCell"/>
</dbReference>
<comment type="similarity">
    <text evidence="2">Belongs to the CASP family.</text>
</comment>
<feature type="domain" description="CASP C-terminal" evidence="12">
    <location>
        <begin position="419"/>
        <end position="481"/>
    </location>
</feature>
<proteinExistence type="inferred from homology"/>
<evidence type="ECO:0000313" key="14">
    <source>
        <dbReference type="EMBL" id="WFD04652.1"/>
    </source>
</evidence>
<keyword evidence="8 10" id="KW-0175">Coiled coil</keyword>
<keyword evidence="7" id="KW-0333">Golgi apparatus</keyword>
<evidence type="ECO:0000256" key="2">
    <source>
        <dbReference type="ARBA" id="ARBA00006415"/>
    </source>
</evidence>
<dbReference type="PANTHER" id="PTHR14043">
    <property type="entry name" value="CCAAT DISPLACEMENT PROTEIN-RELATED"/>
    <property type="match status" value="1"/>
</dbReference>
<feature type="compositionally biased region" description="Polar residues" evidence="11">
    <location>
        <begin position="189"/>
        <end position="200"/>
    </location>
</feature>
<comment type="subcellular location">
    <subcellularLocation>
        <location evidence="1">Golgi apparatus membrane</location>
        <topology evidence="1">Single-pass type IV membrane protein</topology>
    </subcellularLocation>
</comment>
<dbReference type="PANTHER" id="PTHR14043:SF2">
    <property type="entry name" value="HOMEOBOX PROTEIN CUT"/>
    <property type="match status" value="1"/>
</dbReference>